<keyword evidence="3" id="KW-1185">Reference proteome</keyword>
<dbReference type="RefSeq" id="WP_153403400.1">
    <property type="nucleotide sequence ID" value="NZ_ML762430.1"/>
</dbReference>
<dbReference type="Proteomes" id="UP000480246">
    <property type="component" value="Unassembled WGS sequence"/>
</dbReference>
<name>A0A7C8L6X7_9BACI</name>
<organism evidence="2 3">
    <name type="scientific">Gracilibacillus oryzae</name>
    <dbReference type="NCBI Taxonomy" id="1672701"/>
    <lineage>
        <taxon>Bacteria</taxon>
        <taxon>Bacillati</taxon>
        <taxon>Bacillota</taxon>
        <taxon>Bacilli</taxon>
        <taxon>Bacillales</taxon>
        <taxon>Bacillaceae</taxon>
        <taxon>Gracilibacillus</taxon>
    </lineage>
</organism>
<dbReference type="AlphaFoldDB" id="A0A7C8L6X7"/>
<evidence type="ECO:0000313" key="2">
    <source>
        <dbReference type="EMBL" id="KAB8134701.1"/>
    </source>
</evidence>
<dbReference type="EMBL" id="WEID01000054">
    <property type="protein sequence ID" value="KAB8134701.1"/>
    <property type="molecule type" value="Genomic_DNA"/>
</dbReference>
<accession>A0A7C8L6X7</accession>
<reference evidence="2 3" key="1">
    <citation type="submission" date="2019-10" db="EMBL/GenBank/DDBJ databases">
        <title>Gracilibacillus sp. nov. isolated from rice seeds.</title>
        <authorList>
            <person name="He S."/>
        </authorList>
    </citation>
    <scope>NUCLEOTIDE SEQUENCE [LARGE SCALE GENOMIC DNA]</scope>
    <source>
        <strain evidence="2 3">TD8</strain>
    </source>
</reference>
<proteinExistence type="predicted"/>
<dbReference type="OrthoDB" id="9812621at2"/>
<evidence type="ECO:0000313" key="3">
    <source>
        <dbReference type="Proteomes" id="UP000480246"/>
    </source>
</evidence>
<evidence type="ECO:0008006" key="4">
    <source>
        <dbReference type="Google" id="ProtNLM"/>
    </source>
</evidence>
<comment type="caution">
    <text evidence="2">The sequence shown here is derived from an EMBL/GenBank/DDBJ whole genome shotgun (WGS) entry which is preliminary data.</text>
</comment>
<keyword evidence="1" id="KW-0175">Coiled coil</keyword>
<evidence type="ECO:0000256" key="1">
    <source>
        <dbReference type="SAM" id="Coils"/>
    </source>
</evidence>
<sequence>MKAARLQKQIDDLNRLWEQKLDKPNNPNIPSDWAADVWKEQVMQGYFDNTNPKMPLTREQAAEILDRFADKIREYEVNPLKKRLEEAEKQLAELSNKIS</sequence>
<protein>
    <recommendedName>
        <fullName evidence="4">SLH domain-containing protein</fullName>
    </recommendedName>
</protein>
<gene>
    <name evidence="2" type="ORF">F9U64_11205</name>
</gene>
<feature type="coiled-coil region" evidence="1">
    <location>
        <begin position="58"/>
        <end position="97"/>
    </location>
</feature>